<protein>
    <submittedName>
        <fullName evidence="1">Uncharacterized protein</fullName>
    </submittedName>
</protein>
<dbReference type="EMBL" id="JBBPBN010000001">
    <property type="protein sequence ID" value="KAK9047107.1"/>
    <property type="molecule type" value="Genomic_DNA"/>
</dbReference>
<proteinExistence type="predicted"/>
<organism evidence="1 2">
    <name type="scientific">Hibiscus sabdariffa</name>
    <name type="common">roselle</name>
    <dbReference type="NCBI Taxonomy" id="183260"/>
    <lineage>
        <taxon>Eukaryota</taxon>
        <taxon>Viridiplantae</taxon>
        <taxon>Streptophyta</taxon>
        <taxon>Embryophyta</taxon>
        <taxon>Tracheophyta</taxon>
        <taxon>Spermatophyta</taxon>
        <taxon>Magnoliopsida</taxon>
        <taxon>eudicotyledons</taxon>
        <taxon>Gunneridae</taxon>
        <taxon>Pentapetalae</taxon>
        <taxon>rosids</taxon>
        <taxon>malvids</taxon>
        <taxon>Malvales</taxon>
        <taxon>Malvaceae</taxon>
        <taxon>Malvoideae</taxon>
        <taxon>Hibiscus</taxon>
    </lineage>
</organism>
<sequence length="212" mass="23557">MTRRRVNRSSALQDDDGSWCTKDADLKKLALKFYGELFSSSLAPRPIYGTRGAFPSLEECDNSWLEELVPLASYASARNSANMAPTSVASMVDQEGQWKWHLFERFLPNDIILRIAAVKPSSSTTIAYSIAWGGSRDRRFTVKFAYSLISNDAENILEGAHFIVDNTVVPSDSPREPLVDVGTQHVTVGVWLPPEHDWIKTYSVSVACIPSS</sequence>
<comment type="caution">
    <text evidence="1">The sequence shown here is derived from an EMBL/GenBank/DDBJ whole genome shotgun (WGS) entry which is preliminary data.</text>
</comment>
<reference evidence="1 2" key="1">
    <citation type="journal article" date="2024" name="G3 (Bethesda)">
        <title>Genome assembly of Hibiscus sabdariffa L. provides insights into metabolisms of medicinal natural products.</title>
        <authorList>
            <person name="Kim T."/>
        </authorList>
    </citation>
    <scope>NUCLEOTIDE SEQUENCE [LARGE SCALE GENOMIC DNA]</scope>
    <source>
        <strain evidence="1">TK-2024</strain>
        <tissue evidence="1">Old leaves</tissue>
    </source>
</reference>
<gene>
    <name evidence="1" type="ORF">V6N11_052964</name>
</gene>
<dbReference type="Proteomes" id="UP001396334">
    <property type="component" value="Unassembled WGS sequence"/>
</dbReference>
<evidence type="ECO:0000313" key="1">
    <source>
        <dbReference type="EMBL" id="KAK9047107.1"/>
    </source>
</evidence>
<evidence type="ECO:0000313" key="2">
    <source>
        <dbReference type="Proteomes" id="UP001396334"/>
    </source>
</evidence>
<accession>A0ABR2UC86</accession>
<keyword evidence="2" id="KW-1185">Reference proteome</keyword>
<name>A0ABR2UC86_9ROSI</name>